<proteinExistence type="predicted"/>
<evidence type="ECO:0000313" key="2">
    <source>
        <dbReference type="Proteomes" id="UP000694680"/>
    </source>
</evidence>
<sequence length="59" mass="6541">TESDDSGGNTWDDRTHLNKVSQYLTLTHTHTVYISSLKPETVRTGRCYEPAGSGRVQSS</sequence>
<accession>A0A8C5ND31</accession>
<name>A0A8C5ND31_GOUWI</name>
<reference evidence="1" key="1">
    <citation type="submission" date="2020-06" db="EMBL/GenBank/DDBJ databases">
        <authorList>
            <consortium name="Wellcome Sanger Institute Data Sharing"/>
        </authorList>
    </citation>
    <scope>NUCLEOTIDE SEQUENCE [LARGE SCALE GENOMIC DNA]</scope>
</reference>
<protein>
    <submittedName>
        <fullName evidence="1">Uncharacterized protein</fullName>
    </submittedName>
</protein>
<reference evidence="1" key="2">
    <citation type="submission" date="2025-08" db="UniProtKB">
        <authorList>
            <consortium name="Ensembl"/>
        </authorList>
    </citation>
    <scope>IDENTIFICATION</scope>
</reference>
<dbReference type="Ensembl" id="ENSGWIT00000050112.1">
    <property type="protein sequence ID" value="ENSGWIP00000046296.1"/>
    <property type="gene ID" value="ENSGWIG00000022872.1"/>
</dbReference>
<dbReference type="Proteomes" id="UP000694680">
    <property type="component" value="Chromosome 22"/>
</dbReference>
<dbReference type="AlphaFoldDB" id="A0A8C5ND31"/>
<keyword evidence="2" id="KW-1185">Reference proteome</keyword>
<evidence type="ECO:0000313" key="1">
    <source>
        <dbReference type="Ensembl" id="ENSGWIP00000046296.1"/>
    </source>
</evidence>
<reference evidence="1" key="3">
    <citation type="submission" date="2025-09" db="UniProtKB">
        <authorList>
            <consortium name="Ensembl"/>
        </authorList>
    </citation>
    <scope>IDENTIFICATION</scope>
</reference>
<organism evidence="1 2">
    <name type="scientific">Gouania willdenowi</name>
    <name type="common">Blunt-snouted clingfish</name>
    <name type="synonym">Lepadogaster willdenowi</name>
    <dbReference type="NCBI Taxonomy" id="441366"/>
    <lineage>
        <taxon>Eukaryota</taxon>
        <taxon>Metazoa</taxon>
        <taxon>Chordata</taxon>
        <taxon>Craniata</taxon>
        <taxon>Vertebrata</taxon>
        <taxon>Euteleostomi</taxon>
        <taxon>Actinopterygii</taxon>
        <taxon>Neopterygii</taxon>
        <taxon>Teleostei</taxon>
        <taxon>Neoteleostei</taxon>
        <taxon>Acanthomorphata</taxon>
        <taxon>Ovalentaria</taxon>
        <taxon>Blenniimorphae</taxon>
        <taxon>Blenniiformes</taxon>
        <taxon>Gobiesocoidei</taxon>
        <taxon>Gobiesocidae</taxon>
        <taxon>Gobiesocinae</taxon>
        <taxon>Gouania</taxon>
    </lineage>
</organism>